<dbReference type="OrthoDB" id="407221at2759"/>
<dbReference type="GO" id="GO:0015935">
    <property type="term" value="C:small ribosomal subunit"/>
    <property type="evidence" value="ECO:0007669"/>
    <property type="project" value="TreeGrafter"/>
</dbReference>
<dbReference type="PANTHER" id="PTHR12919:SF39">
    <property type="entry name" value="SMALL RIBOSOMAL SUBUNIT PROTEIN BS16M_BS16C"/>
    <property type="match status" value="1"/>
</dbReference>
<dbReference type="GO" id="GO:0032543">
    <property type="term" value="P:mitochondrial translation"/>
    <property type="evidence" value="ECO:0007669"/>
    <property type="project" value="TreeGrafter"/>
</dbReference>
<reference evidence="5" key="1">
    <citation type="submission" date="2021-08" db="EMBL/GenBank/DDBJ databases">
        <title>WGS assembly of Ceratopteris richardii.</title>
        <authorList>
            <person name="Marchant D.B."/>
            <person name="Chen G."/>
            <person name="Jenkins J."/>
            <person name="Shu S."/>
            <person name="Leebens-Mack J."/>
            <person name="Grimwood J."/>
            <person name="Schmutz J."/>
            <person name="Soltis P."/>
            <person name="Soltis D."/>
            <person name="Chen Z.-H."/>
        </authorList>
    </citation>
    <scope>NUCLEOTIDE SEQUENCE</scope>
    <source>
        <strain evidence="5">Whitten #5841</strain>
        <tissue evidence="5">Leaf</tissue>
    </source>
</reference>
<name>A0A8T2TC95_CERRI</name>
<sequence>MTSIPPNLSAAPDLAGGRLGESLQNLQPARLPVTKKKQEPLPEALQESLESLTLDRCSDLVRTALRKKKGDVRLRLARFGRKHAPFYRIHVAHSKAPRDGKFLEKIGYYDPRPGKDGQKRIAINIERAKYWLSVGAQPTDTVRHILSIAGLLPRTLPPMHKKGSTPDDEEKNY</sequence>
<dbReference type="Pfam" id="PF00886">
    <property type="entry name" value="Ribosomal_S16"/>
    <property type="match status" value="1"/>
</dbReference>
<dbReference type="InterPro" id="IPR023803">
    <property type="entry name" value="Ribosomal_bS16_dom_sf"/>
</dbReference>
<dbReference type="Gene3D" id="3.30.1320.10">
    <property type="match status" value="1"/>
</dbReference>
<accession>A0A8T2TC95</accession>
<comment type="caution">
    <text evidence="5">The sequence shown here is derived from an EMBL/GenBank/DDBJ whole genome shotgun (WGS) entry which is preliminary data.</text>
</comment>
<protein>
    <recommendedName>
        <fullName evidence="4">30S ribosomal protein S16, chloroplastic</fullName>
    </recommendedName>
</protein>
<evidence type="ECO:0000313" key="5">
    <source>
        <dbReference type="EMBL" id="KAH7420837.1"/>
    </source>
</evidence>
<dbReference type="AlphaFoldDB" id="A0A8T2TC95"/>
<dbReference type="InterPro" id="IPR000307">
    <property type="entry name" value="Ribosomal_bS16"/>
</dbReference>
<keyword evidence="6" id="KW-1185">Reference proteome</keyword>
<evidence type="ECO:0000313" key="6">
    <source>
        <dbReference type="Proteomes" id="UP000825935"/>
    </source>
</evidence>
<evidence type="ECO:0000256" key="2">
    <source>
        <dbReference type="ARBA" id="ARBA00022980"/>
    </source>
</evidence>
<evidence type="ECO:0000256" key="3">
    <source>
        <dbReference type="ARBA" id="ARBA00023274"/>
    </source>
</evidence>
<dbReference type="GO" id="GO:0005739">
    <property type="term" value="C:mitochondrion"/>
    <property type="evidence" value="ECO:0007669"/>
    <property type="project" value="GOC"/>
</dbReference>
<dbReference type="SUPFAM" id="SSF54565">
    <property type="entry name" value="Ribosomal protein S16"/>
    <property type="match status" value="1"/>
</dbReference>
<evidence type="ECO:0000256" key="4">
    <source>
        <dbReference type="ARBA" id="ARBA00035371"/>
    </source>
</evidence>
<dbReference type="PANTHER" id="PTHR12919">
    <property type="entry name" value="30S RIBOSOMAL PROTEIN S16"/>
    <property type="match status" value="1"/>
</dbReference>
<dbReference type="NCBIfam" id="TIGR00002">
    <property type="entry name" value="S16"/>
    <property type="match status" value="1"/>
</dbReference>
<gene>
    <name evidence="5" type="ORF">KP509_13G025200</name>
</gene>
<dbReference type="InterPro" id="IPR020592">
    <property type="entry name" value="Ribosomal_bS16_CS"/>
</dbReference>
<proteinExistence type="inferred from homology"/>
<dbReference type="GO" id="GO:0003735">
    <property type="term" value="F:structural constituent of ribosome"/>
    <property type="evidence" value="ECO:0007669"/>
    <property type="project" value="InterPro"/>
</dbReference>
<comment type="similarity">
    <text evidence="1">Belongs to the bacterial ribosomal protein bS16 family.</text>
</comment>
<dbReference type="EMBL" id="CM035418">
    <property type="protein sequence ID" value="KAH7420837.1"/>
    <property type="molecule type" value="Genomic_DNA"/>
</dbReference>
<keyword evidence="2" id="KW-0689">Ribosomal protein</keyword>
<dbReference type="PROSITE" id="PS00732">
    <property type="entry name" value="RIBOSOMAL_S16"/>
    <property type="match status" value="1"/>
</dbReference>
<organism evidence="5 6">
    <name type="scientific">Ceratopteris richardii</name>
    <name type="common">Triangle waterfern</name>
    <dbReference type="NCBI Taxonomy" id="49495"/>
    <lineage>
        <taxon>Eukaryota</taxon>
        <taxon>Viridiplantae</taxon>
        <taxon>Streptophyta</taxon>
        <taxon>Embryophyta</taxon>
        <taxon>Tracheophyta</taxon>
        <taxon>Polypodiopsida</taxon>
        <taxon>Polypodiidae</taxon>
        <taxon>Polypodiales</taxon>
        <taxon>Pteridineae</taxon>
        <taxon>Pteridaceae</taxon>
        <taxon>Parkerioideae</taxon>
        <taxon>Ceratopteris</taxon>
    </lineage>
</organism>
<dbReference type="HAMAP" id="MF_00385">
    <property type="entry name" value="Ribosomal_bS16"/>
    <property type="match status" value="1"/>
</dbReference>
<keyword evidence="3" id="KW-0687">Ribonucleoprotein</keyword>
<evidence type="ECO:0000256" key="1">
    <source>
        <dbReference type="ARBA" id="ARBA00006668"/>
    </source>
</evidence>
<dbReference type="Proteomes" id="UP000825935">
    <property type="component" value="Chromosome 13"/>
</dbReference>